<dbReference type="GO" id="GO:0005886">
    <property type="term" value="C:plasma membrane"/>
    <property type="evidence" value="ECO:0007669"/>
    <property type="project" value="UniProtKB-SubCell"/>
</dbReference>
<keyword evidence="4 7" id="KW-0812">Transmembrane</keyword>
<evidence type="ECO:0000256" key="6">
    <source>
        <dbReference type="ARBA" id="ARBA00023136"/>
    </source>
</evidence>
<feature type="domain" description="ABC transmembrane type-1" evidence="8">
    <location>
        <begin position="78"/>
        <end position="290"/>
    </location>
</feature>
<dbReference type="Pfam" id="PF00528">
    <property type="entry name" value="BPD_transp_1"/>
    <property type="match status" value="1"/>
</dbReference>
<evidence type="ECO:0000256" key="3">
    <source>
        <dbReference type="ARBA" id="ARBA00022475"/>
    </source>
</evidence>
<dbReference type="OrthoDB" id="1936922at2"/>
<feature type="transmembrane region" description="Helical" evidence="7">
    <location>
        <begin position="80"/>
        <end position="103"/>
    </location>
</feature>
<dbReference type="eggNOG" id="COG1175">
    <property type="taxonomic scope" value="Bacteria"/>
</dbReference>
<keyword evidence="10" id="KW-1185">Reference proteome</keyword>
<name>B8E203_DICTD</name>
<reference evidence="10" key="1">
    <citation type="journal article" date="2016" name="Front. Microbiol.">
        <title>The complete genome sequence of hyperthermophile Dictyoglomus turgidum DSM 6724 reveals a specialized carbohydrate fermentor.</title>
        <authorList>
            <person name="Brumm P.J."/>
            <person name="Gowda K."/>
            <person name="Robb F.T."/>
            <person name="Mead D.A."/>
        </authorList>
    </citation>
    <scope>NUCLEOTIDE SEQUENCE [LARGE SCALE GENOMIC DNA]</scope>
    <source>
        <strain evidence="10">DSM 6724 / Z-1310</strain>
    </source>
</reference>
<dbReference type="Proteomes" id="UP000007719">
    <property type="component" value="Chromosome"/>
</dbReference>
<feature type="transmembrane region" description="Helical" evidence="7">
    <location>
        <begin position="115"/>
        <end position="135"/>
    </location>
</feature>
<proteinExistence type="inferred from homology"/>
<dbReference type="KEGG" id="dtu:Dtur_0488"/>
<dbReference type="InterPro" id="IPR000515">
    <property type="entry name" value="MetI-like"/>
</dbReference>
<evidence type="ECO:0000313" key="9">
    <source>
        <dbReference type="EMBL" id="ACK41786.1"/>
    </source>
</evidence>
<evidence type="ECO:0000313" key="10">
    <source>
        <dbReference type="Proteomes" id="UP000007719"/>
    </source>
</evidence>
<dbReference type="CDD" id="cd06261">
    <property type="entry name" value="TM_PBP2"/>
    <property type="match status" value="1"/>
</dbReference>
<dbReference type="EnsemblBacteria" id="ACK41786">
    <property type="protein sequence ID" value="ACK41786"/>
    <property type="gene ID" value="Dtur_0488"/>
</dbReference>
<evidence type="ECO:0000256" key="1">
    <source>
        <dbReference type="ARBA" id="ARBA00004651"/>
    </source>
</evidence>
<dbReference type="Gene3D" id="1.10.3720.10">
    <property type="entry name" value="MetI-like"/>
    <property type="match status" value="1"/>
</dbReference>
<evidence type="ECO:0000256" key="4">
    <source>
        <dbReference type="ARBA" id="ARBA00022692"/>
    </source>
</evidence>
<feature type="transmembrane region" description="Helical" evidence="7">
    <location>
        <begin position="163"/>
        <end position="188"/>
    </location>
</feature>
<comment type="subcellular location">
    <subcellularLocation>
        <location evidence="1 7">Cell membrane</location>
        <topology evidence="1 7">Multi-pass membrane protein</topology>
    </subcellularLocation>
</comment>
<dbReference type="PATRIC" id="fig|515635.4.peg.513"/>
<dbReference type="HOGENOM" id="CLU_016047_0_3_0"/>
<evidence type="ECO:0000256" key="5">
    <source>
        <dbReference type="ARBA" id="ARBA00022989"/>
    </source>
</evidence>
<accession>B8E203</accession>
<dbReference type="SUPFAM" id="SSF161098">
    <property type="entry name" value="MetI-like"/>
    <property type="match status" value="1"/>
</dbReference>
<dbReference type="PANTHER" id="PTHR43005">
    <property type="entry name" value="BLR7065 PROTEIN"/>
    <property type="match status" value="1"/>
</dbReference>
<feature type="transmembrane region" description="Helical" evidence="7">
    <location>
        <begin position="209"/>
        <end position="231"/>
    </location>
</feature>
<keyword evidence="5 7" id="KW-1133">Transmembrane helix</keyword>
<dbReference type="InParanoid" id="B8E203"/>
<dbReference type="InterPro" id="IPR035906">
    <property type="entry name" value="MetI-like_sf"/>
</dbReference>
<evidence type="ECO:0000256" key="2">
    <source>
        <dbReference type="ARBA" id="ARBA00022448"/>
    </source>
</evidence>
<sequence length="302" mass="34468">MFSRESKIGGAKPRHLINNIIFLGPTITFLTLMLIYPLIYSFYMSLHKWELTQTNPPSFVGFGNYLNLFKDPLFWHALKIQIIFVCTAIPLELIIGLLIALLFQVEFKGNSIMRTLLLLPFFILPSLSGTTWRFILHPTYGVFGAIYRFLGKKPVDWLSNGTLTFIAVILQDIWRTWPFMFITLYAALSNFPQELKEAAAIDGANKFQIFFRIILPLLVPAIIVAVFLRLIDALRIFSEVYVMTEGGPGNATTFLSIFIYKNAFRFFDMGYANAAGYVLTTIAMIVSAIGLTRIFSREVYEY</sequence>
<evidence type="ECO:0000259" key="8">
    <source>
        <dbReference type="PROSITE" id="PS50928"/>
    </source>
</evidence>
<feature type="transmembrane region" description="Helical" evidence="7">
    <location>
        <begin position="20"/>
        <end position="43"/>
    </location>
</feature>
<keyword evidence="6 7" id="KW-0472">Membrane</keyword>
<organism evidence="9 10">
    <name type="scientific">Dictyoglomus turgidum (strain DSM 6724 / Z-1310)</name>
    <dbReference type="NCBI Taxonomy" id="515635"/>
    <lineage>
        <taxon>Bacteria</taxon>
        <taxon>Pseudomonadati</taxon>
        <taxon>Dictyoglomota</taxon>
        <taxon>Dictyoglomia</taxon>
        <taxon>Dictyoglomales</taxon>
        <taxon>Dictyoglomaceae</taxon>
        <taxon>Dictyoglomus</taxon>
    </lineage>
</organism>
<dbReference type="RefSeq" id="WP_012582871.1">
    <property type="nucleotide sequence ID" value="NC_011661.1"/>
</dbReference>
<comment type="similarity">
    <text evidence="7">Belongs to the binding-protein-dependent transport system permease family.</text>
</comment>
<dbReference type="GO" id="GO:0055085">
    <property type="term" value="P:transmembrane transport"/>
    <property type="evidence" value="ECO:0007669"/>
    <property type="project" value="InterPro"/>
</dbReference>
<feature type="transmembrane region" description="Helical" evidence="7">
    <location>
        <begin position="274"/>
        <end position="295"/>
    </location>
</feature>
<dbReference type="AlphaFoldDB" id="B8E203"/>
<dbReference type="PROSITE" id="PS50928">
    <property type="entry name" value="ABC_TM1"/>
    <property type="match status" value="1"/>
</dbReference>
<protein>
    <submittedName>
        <fullName evidence="9">Binding-protein-dependent transport systems inner membrane component</fullName>
    </submittedName>
</protein>
<dbReference type="STRING" id="515635.Dtur_0488"/>
<gene>
    <name evidence="9" type="ordered locus">Dtur_0488</name>
</gene>
<keyword evidence="3" id="KW-1003">Cell membrane</keyword>
<dbReference type="PANTHER" id="PTHR43005:SF1">
    <property type="entry name" value="SPERMIDINE_PUTRESCINE TRANSPORT SYSTEM PERMEASE PROTEIN"/>
    <property type="match status" value="1"/>
</dbReference>
<dbReference type="EMBL" id="CP001251">
    <property type="protein sequence ID" value="ACK41786.1"/>
    <property type="molecule type" value="Genomic_DNA"/>
</dbReference>
<evidence type="ECO:0000256" key="7">
    <source>
        <dbReference type="RuleBase" id="RU363032"/>
    </source>
</evidence>
<keyword evidence="2 7" id="KW-0813">Transport</keyword>